<dbReference type="EMBL" id="UGRI01000001">
    <property type="protein sequence ID" value="SUA24004.1"/>
    <property type="molecule type" value="Genomic_DNA"/>
</dbReference>
<evidence type="ECO:0000313" key="1">
    <source>
        <dbReference type="EMBL" id="SUA24004.1"/>
    </source>
</evidence>
<name>A0A378W0J3_NEIGO</name>
<protein>
    <submittedName>
        <fullName evidence="1">IS1016 transposase</fullName>
    </submittedName>
</protein>
<sequence>MKITHCKLKKEVQKEPLRSFVPEVTARSAADIWVSIPIRRHCFTVKSARLPTIVWPWLPMRFSSAPPGRAEAVSAYGVKADAVAARQEKRLSSAFRNATGGPIPLPRTMPSLKRYPLPSKRNHAGRYCLCR</sequence>
<gene>
    <name evidence="1" type="ORF">NCTC11421_01994</name>
</gene>
<proteinExistence type="predicted"/>
<dbReference type="AlphaFoldDB" id="A0A378W0J3"/>
<accession>A0A378W0J3</accession>
<organism evidence="1">
    <name type="scientific">Neisseria gonorrhoeae</name>
    <dbReference type="NCBI Taxonomy" id="485"/>
    <lineage>
        <taxon>Bacteria</taxon>
        <taxon>Pseudomonadati</taxon>
        <taxon>Pseudomonadota</taxon>
        <taxon>Betaproteobacteria</taxon>
        <taxon>Neisseriales</taxon>
        <taxon>Neisseriaceae</taxon>
        <taxon>Neisseria</taxon>
    </lineage>
</organism>
<reference evidence="1" key="1">
    <citation type="submission" date="2018-06" db="EMBL/GenBank/DDBJ databases">
        <authorList>
            <consortium name="Pathogen Informatics"/>
            <person name="Doyle S."/>
        </authorList>
    </citation>
    <scope>NUCLEOTIDE SEQUENCE [LARGE SCALE GENOMIC DNA]</scope>
    <source>
        <strain evidence="1">NCTC11421</strain>
    </source>
</reference>